<dbReference type="EMBL" id="JAYFSI010000001">
    <property type="protein sequence ID" value="MEA5357961.1"/>
    <property type="molecule type" value="Genomic_DNA"/>
</dbReference>
<evidence type="ECO:0000256" key="1">
    <source>
        <dbReference type="SAM" id="MobiDB-lite"/>
    </source>
</evidence>
<feature type="chain" id="PRO_5045175877" description="Ig-like domain-containing protein" evidence="2">
    <location>
        <begin position="23"/>
        <end position="131"/>
    </location>
</feature>
<reference evidence="3 4" key="1">
    <citation type="submission" date="2023-12" db="EMBL/GenBank/DDBJ databases">
        <title>Amycolatopsis sp. V23-08.</title>
        <authorList>
            <person name="Somphong A."/>
        </authorList>
    </citation>
    <scope>NUCLEOTIDE SEQUENCE [LARGE SCALE GENOMIC DNA]</scope>
    <source>
        <strain evidence="3 4">V23-08</strain>
    </source>
</reference>
<feature type="signal peptide" evidence="2">
    <location>
        <begin position="1"/>
        <end position="22"/>
    </location>
</feature>
<evidence type="ECO:0000313" key="3">
    <source>
        <dbReference type="EMBL" id="MEA5357961.1"/>
    </source>
</evidence>
<dbReference type="Gene3D" id="2.60.40.2880">
    <property type="entry name" value="MmpS1-5, C-terminal soluble domain"/>
    <property type="match status" value="1"/>
</dbReference>
<accession>A0ABU5QVL8</accession>
<dbReference type="PROSITE" id="PS51257">
    <property type="entry name" value="PROKAR_LIPOPROTEIN"/>
    <property type="match status" value="1"/>
</dbReference>
<proteinExistence type="predicted"/>
<comment type="caution">
    <text evidence="3">The sequence shown here is derived from an EMBL/GenBank/DDBJ whole genome shotgun (WGS) entry which is preliminary data.</text>
</comment>
<gene>
    <name evidence="3" type="ORF">VA596_00320</name>
</gene>
<sequence length="131" mass="13337">MKRTAVLVAAAFLAAGCSGTTGGTPSPASSGSTSVAEKPHQLAFDVSGTAVVTTLTCTVDGKTTEEKNVKLPWSRTFSFPAHTGKHEYQVVMQYSDGSVNATAKVDGRLQTSSSGGGDGAGTQSMNGDFTD</sequence>
<organism evidence="3 4">
    <name type="scientific">Amycolatopsis heterodermiae</name>
    <dbReference type="NCBI Taxonomy" id="3110235"/>
    <lineage>
        <taxon>Bacteria</taxon>
        <taxon>Bacillati</taxon>
        <taxon>Actinomycetota</taxon>
        <taxon>Actinomycetes</taxon>
        <taxon>Pseudonocardiales</taxon>
        <taxon>Pseudonocardiaceae</taxon>
        <taxon>Amycolatopsis</taxon>
    </lineage>
</organism>
<keyword evidence="2" id="KW-0732">Signal</keyword>
<keyword evidence="4" id="KW-1185">Reference proteome</keyword>
<dbReference type="Proteomes" id="UP001304298">
    <property type="component" value="Unassembled WGS sequence"/>
</dbReference>
<evidence type="ECO:0000313" key="4">
    <source>
        <dbReference type="Proteomes" id="UP001304298"/>
    </source>
</evidence>
<dbReference type="RefSeq" id="WP_323322353.1">
    <property type="nucleotide sequence ID" value="NZ_JAYFSI010000001.1"/>
</dbReference>
<evidence type="ECO:0000256" key="2">
    <source>
        <dbReference type="SAM" id="SignalP"/>
    </source>
</evidence>
<feature type="region of interest" description="Disordered" evidence="1">
    <location>
        <begin position="107"/>
        <end position="131"/>
    </location>
</feature>
<name>A0ABU5QVL8_9PSEU</name>
<dbReference type="InterPro" id="IPR038468">
    <property type="entry name" value="MmpS_C"/>
</dbReference>
<evidence type="ECO:0008006" key="5">
    <source>
        <dbReference type="Google" id="ProtNLM"/>
    </source>
</evidence>
<protein>
    <recommendedName>
        <fullName evidence="5">Ig-like domain-containing protein</fullName>
    </recommendedName>
</protein>